<dbReference type="VEuPathDB" id="FungiDB:BDBG_01714"/>
<evidence type="ECO:0000256" key="6">
    <source>
        <dbReference type="SAM" id="Phobius"/>
    </source>
</evidence>
<dbReference type="GO" id="GO:0006888">
    <property type="term" value="P:endoplasmic reticulum to Golgi vesicle-mediated transport"/>
    <property type="evidence" value="ECO:0007669"/>
    <property type="project" value="InterPro"/>
</dbReference>
<keyword evidence="3 6" id="KW-0812">Transmembrane</keyword>
<keyword evidence="5 6" id="KW-0472">Membrane</keyword>
<evidence type="ECO:0000256" key="4">
    <source>
        <dbReference type="ARBA" id="ARBA00022989"/>
    </source>
</evidence>
<dbReference type="EMBL" id="GG657450">
    <property type="protein sequence ID" value="OAT05295.1"/>
    <property type="molecule type" value="Genomic_DNA"/>
</dbReference>
<dbReference type="OrthoDB" id="28257at2759"/>
<gene>
    <name evidence="7" type="ORF">BDBG_01714</name>
</gene>
<evidence type="ECO:0000256" key="2">
    <source>
        <dbReference type="ARBA" id="ARBA00008096"/>
    </source>
</evidence>
<feature type="transmembrane region" description="Helical" evidence="6">
    <location>
        <begin position="196"/>
        <end position="216"/>
    </location>
</feature>
<dbReference type="InterPro" id="IPR007277">
    <property type="entry name" value="Svp26/Tex261"/>
</dbReference>
<protein>
    <submittedName>
        <fullName evidence="7">DUF396 doamin protein</fullName>
    </submittedName>
</protein>
<organism evidence="7 8">
    <name type="scientific">Blastomyces gilchristii (strain SLH14081)</name>
    <name type="common">Blastomyces dermatitidis</name>
    <dbReference type="NCBI Taxonomy" id="559298"/>
    <lineage>
        <taxon>Eukaryota</taxon>
        <taxon>Fungi</taxon>
        <taxon>Dikarya</taxon>
        <taxon>Ascomycota</taxon>
        <taxon>Pezizomycotina</taxon>
        <taxon>Eurotiomycetes</taxon>
        <taxon>Eurotiomycetidae</taxon>
        <taxon>Onygenales</taxon>
        <taxon>Ajellomycetaceae</taxon>
        <taxon>Blastomyces</taxon>
    </lineage>
</organism>
<accession>A0A179UB94</accession>
<name>A0A179UB94_BLAGS</name>
<feature type="transmembrane region" description="Helical" evidence="6">
    <location>
        <begin position="259"/>
        <end position="278"/>
    </location>
</feature>
<dbReference type="Pfam" id="PF04148">
    <property type="entry name" value="Erv26"/>
    <property type="match status" value="1"/>
</dbReference>
<dbReference type="GeneID" id="8506705"/>
<dbReference type="PANTHER" id="PTHR13144">
    <property type="entry name" value="TEX261 PROTEIN"/>
    <property type="match status" value="1"/>
</dbReference>
<evidence type="ECO:0000256" key="5">
    <source>
        <dbReference type="ARBA" id="ARBA00023136"/>
    </source>
</evidence>
<dbReference type="PANTHER" id="PTHR13144:SF0">
    <property type="entry name" value="PROTEIN TEX261"/>
    <property type="match status" value="1"/>
</dbReference>
<dbReference type="GO" id="GO:0005789">
    <property type="term" value="C:endoplasmic reticulum membrane"/>
    <property type="evidence" value="ECO:0007669"/>
    <property type="project" value="TreeGrafter"/>
</dbReference>
<feature type="transmembrane region" description="Helical" evidence="6">
    <location>
        <begin position="152"/>
        <end position="184"/>
    </location>
</feature>
<comment type="subcellular location">
    <subcellularLocation>
        <location evidence="1">Membrane</location>
        <topology evidence="1">Multi-pass membrane protein</topology>
    </subcellularLocation>
</comment>
<keyword evidence="8" id="KW-1185">Reference proteome</keyword>
<dbReference type="Proteomes" id="UP000002038">
    <property type="component" value="Unassembled WGS sequence"/>
</dbReference>
<keyword evidence="4 6" id="KW-1133">Transmembrane helix</keyword>
<sequence>MSGLWDWNSAERKIQCGNLRKLTWSLPFSSLGQTSSSSYLHKYLATKTRPTQRTDIFYVYCSAEQRRFQHKQRNDTSFVYTLISRTSISSPYSKHNIPYPPAAAMWILPLVGYLGLIVGFAFLTLAIASGLYYLSELVEEHTVLARRLLSRLIYFIIALHVLLCLVDQLPFTLCALSVISHLIYAANLRRFPIVKLTDPIFITSCLLVGLNHWLWFRYFSDPISAQPSRSMPWSKDAGSNTRQSYYYGAVTDLPSFTEVASYFGLCVWLVPFALFVSLSAGENVLPSMGSEYATGATAASSLADRNAKLKNKGMAKALVDGVREWMGDTGELMGFWRGEKTRRF</sequence>
<evidence type="ECO:0000313" key="8">
    <source>
        <dbReference type="Proteomes" id="UP000002038"/>
    </source>
</evidence>
<proteinExistence type="inferred from homology"/>
<evidence type="ECO:0000256" key="1">
    <source>
        <dbReference type="ARBA" id="ARBA00004141"/>
    </source>
</evidence>
<dbReference type="GO" id="GO:0097020">
    <property type="term" value="F:COPII receptor activity"/>
    <property type="evidence" value="ECO:0007669"/>
    <property type="project" value="InterPro"/>
</dbReference>
<dbReference type="GO" id="GO:0000139">
    <property type="term" value="C:Golgi membrane"/>
    <property type="evidence" value="ECO:0007669"/>
    <property type="project" value="TreeGrafter"/>
</dbReference>
<evidence type="ECO:0000256" key="3">
    <source>
        <dbReference type="ARBA" id="ARBA00022692"/>
    </source>
</evidence>
<feature type="transmembrane region" description="Helical" evidence="6">
    <location>
        <begin position="103"/>
        <end position="132"/>
    </location>
</feature>
<dbReference type="AlphaFoldDB" id="A0A179UB94"/>
<dbReference type="STRING" id="559298.A0A179UB94"/>
<dbReference type="KEGG" id="bgh:BDBG_01714"/>
<reference evidence="8" key="1">
    <citation type="journal article" date="2015" name="PLoS Genet.">
        <title>The dynamic genome and transcriptome of the human fungal pathogen Blastomyces and close relative Emmonsia.</title>
        <authorList>
            <person name="Munoz J.F."/>
            <person name="Gauthier G.M."/>
            <person name="Desjardins C.A."/>
            <person name="Gallo J.E."/>
            <person name="Holder J."/>
            <person name="Sullivan T.D."/>
            <person name="Marty A.J."/>
            <person name="Carmen J.C."/>
            <person name="Chen Z."/>
            <person name="Ding L."/>
            <person name="Gujja S."/>
            <person name="Magrini V."/>
            <person name="Misas E."/>
            <person name="Mitreva M."/>
            <person name="Priest M."/>
            <person name="Saif S."/>
            <person name="Whiston E.A."/>
            <person name="Young S."/>
            <person name="Zeng Q."/>
            <person name="Goldman W.E."/>
            <person name="Mardis E.R."/>
            <person name="Taylor J.W."/>
            <person name="McEwen J.G."/>
            <person name="Clay O.K."/>
            <person name="Klein B.S."/>
            <person name="Cuomo C.A."/>
        </authorList>
    </citation>
    <scope>NUCLEOTIDE SEQUENCE [LARGE SCALE GENOMIC DNA]</scope>
    <source>
        <strain evidence="8">SLH14081</strain>
    </source>
</reference>
<dbReference type="GO" id="GO:0030134">
    <property type="term" value="C:COPII-coated ER to Golgi transport vesicle"/>
    <property type="evidence" value="ECO:0007669"/>
    <property type="project" value="TreeGrafter"/>
</dbReference>
<comment type="similarity">
    <text evidence="2">Belongs to the SVP26 family.</text>
</comment>
<dbReference type="RefSeq" id="XP_002627043.2">
    <property type="nucleotide sequence ID" value="XM_002626997.2"/>
</dbReference>
<evidence type="ECO:0000313" key="7">
    <source>
        <dbReference type="EMBL" id="OAT05295.1"/>
    </source>
</evidence>